<gene>
    <name evidence="1" type="ORF">S03H2_37545</name>
</gene>
<evidence type="ECO:0000313" key="1">
    <source>
        <dbReference type="EMBL" id="GAH49438.1"/>
    </source>
</evidence>
<organism evidence="1">
    <name type="scientific">marine sediment metagenome</name>
    <dbReference type="NCBI Taxonomy" id="412755"/>
    <lineage>
        <taxon>unclassified sequences</taxon>
        <taxon>metagenomes</taxon>
        <taxon>ecological metagenomes</taxon>
    </lineage>
</organism>
<comment type="caution">
    <text evidence="1">The sequence shown here is derived from an EMBL/GenBank/DDBJ whole genome shotgun (WGS) entry which is preliminary data.</text>
</comment>
<sequence>VRGGKKAIAGVKYENSTINYPSGHWRDIQLHHLAG</sequence>
<name>X1HVW2_9ZZZZ</name>
<feature type="non-terminal residue" evidence="1">
    <location>
        <position position="1"/>
    </location>
</feature>
<proteinExistence type="predicted"/>
<dbReference type="EMBL" id="BARU01023116">
    <property type="protein sequence ID" value="GAH49438.1"/>
    <property type="molecule type" value="Genomic_DNA"/>
</dbReference>
<accession>X1HVW2</accession>
<reference evidence="1" key="1">
    <citation type="journal article" date="2014" name="Front. Microbiol.">
        <title>High frequency of phylogenetically diverse reductive dehalogenase-homologous genes in deep subseafloor sedimentary metagenomes.</title>
        <authorList>
            <person name="Kawai M."/>
            <person name="Futagami T."/>
            <person name="Toyoda A."/>
            <person name="Takaki Y."/>
            <person name="Nishi S."/>
            <person name="Hori S."/>
            <person name="Arai W."/>
            <person name="Tsubouchi T."/>
            <person name="Morono Y."/>
            <person name="Uchiyama I."/>
            <person name="Ito T."/>
            <person name="Fujiyama A."/>
            <person name="Inagaki F."/>
            <person name="Takami H."/>
        </authorList>
    </citation>
    <scope>NUCLEOTIDE SEQUENCE</scope>
    <source>
        <strain evidence="1">Expedition CK06-06</strain>
    </source>
</reference>
<dbReference type="AlphaFoldDB" id="X1HVW2"/>
<protein>
    <submittedName>
        <fullName evidence="1">Uncharacterized protein</fullName>
    </submittedName>
</protein>